<keyword evidence="4" id="KW-0560">Oxidoreductase</keyword>
<evidence type="ECO:0000256" key="4">
    <source>
        <dbReference type="ARBA" id="ARBA00023002"/>
    </source>
</evidence>
<keyword evidence="3" id="KW-0274">FAD</keyword>
<evidence type="ECO:0000256" key="1">
    <source>
        <dbReference type="ARBA" id="ARBA00007992"/>
    </source>
</evidence>
<dbReference type="InterPro" id="IPR036188">
    <property type="entry name" value="FAD/NAD-bd_sf"/>
</dbReference>
<dbReference type="PANTHER" id="PTHR47356:SF2">
    <property type="entry name" value="FAD-BINDING DOMAIN-CONTAINING PROTEIN-RELATED"/>
    <property type="match status" value="1"/>
</dbReference>
<dbReference type="InterPro" id="IPR050562">
    <property type="entry name" value="FAD_mOase_fung"/>
</dbReference>
<dbReference type="PRINTS" id="PR00420">
    <property type="entry name" value="RNGMNOXGNASE"/>
</dbReference>
<dbReference type="Gene3D" id="3.50.50.60">
    <property type="entry name" value="FAD/NAD(P)-binding domain"/>
    <property type="match status" value="2"/>
</dbReference>
<evidence type="ECO:0000256" key="2">
    <source>
        <dbReference type="ARBA" id="ARBA00022630"/>
    </source>
</evidence>
<reference evidence="6" key="1">
    <citation type="journal article" date="2020" name="Fungal Divers.">
        <title>Resolving the Mortierellaceae phylogeny through synthesis of multi-gene phylogenetics and phylogenomics.</title>
        <authorList>
            <person name="Vandepol N."/>
            <person name="Liber J."/>
            <person name="Desiro A."/>
            <person name="Na H."/>
            <person name="Kennedy M."/>
            <person name="Barry K."/>
            <person name="Grigoriev I.V."/>
            <person name="Miller A.N."/>
            <person name="O'Donnell K."/>
            <person name="Stajich J.E."/>
            <person name="Bonito G."/>
        </authorList>
    </citation>
    <scope>NUCLEOTIDE SEQUENCE</scope>
    <source>
        <strain evidence="6">NRRL 6426</strain>
    </source>
</reference>
<dbReference type="EMBL" id="JAAAUQ010000701">
    <property type="protein sequence ID" value="KAF9148169.1"/>
    <property type="molecule type" value="Genomic_DNA"/>
</dbReference>
<evidence type="ECO:0000256" key="3">
    <source>
        <dbReference type="ARBA" id="ARBA00022827"/>
    </source>
</evidence>
<comment type="caution">
    <text evidence="6">The sequence shown here is derived from an EMBL/GenBank/DDBJ whole genome shotgun (WGS) entry which is preliminary data.</text>
</comment>
<sequence>MATDQPKPFHVLISGAGVGGLLLAILLDKAGIDFSVYERAKSVKPLGAVMSLNAGVFPALEQLGIYEELMKVSLPITGGFNIYNGDLTKIVSLKSAIGDLVGYNHIAFSRPDFYDLLLARIPTAKIHFNKKVISIEQSEKEARITCSDGTSYSGDVLVGADGAYSAVRQGLYKQMQEEKILPVLDAQELNKGFICMVGTTTELSLTDYPGIDSDDASINQILGLRNAYSWSAFTVPGNRICWNVILQLDSLQEAEKQKFKNAEWSPESNDAMIAEVKDFLIPLGGTLGDLIEATPRDGISRVYLEDKMFETWNHDRVVLLGDACHKLLPSAGLGAVTALQDAVALANSLYDMKSQTYQGVKDALQEFRDERYSQVKDQYEASKLNAKLLYGKTWLERLLRFVAFNLIPKSIQEKGAYKGMEYRPQVAFLPKVPNKGTAPVLPQRVSKRYLDEQAKQRKDTTTATPPISPATAFTILSFVMGAAMSLNTSIFPALEQLKLYEGLKKQSLPVSGAFIYSGNMTKIATLQTKVAEIVHATKIHFSKKVASLEQNKEGVMIHCADETTYHGDILVGADGAYNAVRQALYKRLTNPDTLPSTEAVELNKGFICMVDATTALDPAKYLGVDDEAANIN</sequence>
<evidence type="ECO:0000259" key="5">
    <source>
        <dbReference type="Pfam" id="PF01494"/>
    </source>
</evidence>
<dbReference type="Proteomes" id="UP000748756">
    <property type="component" value="Unassembled WGS sequence"/>
</dbReference>
<dbReference type="SUPFAM" id="SSF51905">
    <property type="entry name" value="FAD/NAD(P)-binding domain"/>
    <property type="match status" value="2"/>
</dbReference>
<feature type="domain" description="FAD-binding" evidence="5">
    <location>
        <begin position="10"/>
        <end position="179"/>
    </location>
</feature>
<dbReference type="GO" id="GO:0004497">
    <property type="term" value="F:monooxygenase activity"/>
    <property type="evidence" value="ECO:0007669"/>
    <property type="project" value="InterPro"/>
</dbReference>
<keyword evidence="7" id="KW-1185">Reference proteome</keyword>
<evidence type="ECO:0000313" key="6">
    <source>
        <dbReference type="EMBL" id="KAF9148169.1"/>
    </source>
</evidence>
<dbReference type="OrthoDB" id="9993796at2759"/>
<protein>
    <recommendedName>
        <fullName evidence="5">FAD-binding domain-containing protein</fullName>
    </recommendedName>
</protein>
<proteinExistence type="inferred from homology"/>
<dbReference type="PANTHER" id="PTHR47356">
    <property type="entry name" value="FAD-DEPENDENT MONOOXYGENASE ASQG-RELATED"/>
    <property type="match status" value="1"/>
</dbReference>
<gene>
    <name evidence="6" type="ORF">BG015_010132</name>
</gene>
<accession>A0A9P5V8U5</accession>
<name>A0A9P5V8U5_9FUNG</name>
<keyword evidence="2" id="KW-0285">Flavoprotein</keyword>
<dbReference type="AlphaFoldDB" id="A0A9P5V8U5"/>
<dbReference type="GO" id="GO:0071949">
    <property type="term" value="F:FAD binding"/>
    <property type="evidence" value="ECO:0007669"/>
    <property type="project" value="InterPro"/>
</dbReference>
<feature type="domain" description="FAD-binding" evidence="5">
    <location>
        <begin position="296"/>
        <end position="371"/>
    </location>
</feature>
<evidence type="ECO:0000313" key="7">
    <source>
        <dbReference type="Proteomes" id="UP000748756"/>
    </source>
</evidence>
<organism evidence="6 7">
    <name type="scientific">Linnemannia schmuckeri</name>
    <dbReference type="NCBI Taxonomy" id="64567"/>
    <lineage>
        <taxon>Eukaryota</taxon>
        <taxon>Fungi</taxon>
        <taxon>Fungi incertae sedis</taxon>
        <taxon>Mucoromycota</taxon>
        <taxon>Mortierellomycotina</taxon>
        <taxon>Mortierellomycetes</taxon>
        <taxon>Mortierellales</taxon>
        <taxon>Mortierellaceae</taxon>
        <taxon>Linnemannia</taxon>
    </lineage>
</organism>
<dbReference type="InterPro" id="IPR002938">
    <property type="entry name" value="FAD-bd"/>
</dbReference>
<comment type="similarity">
    <text evidence="1">Belongs to the paxM FAD-dependent monooxygenase family.</text>
</comment>
<dbReference type="Pfam" id="PF01494">
    <property type="entry name" value="FAD_binding_3"/>
    <property type="match status" value="2"/>
</dbReference>